<dbReference type="AlphaFoldDB" id="A0A8X7ZIK8"/>
<sequence>MLVYLLGVAAHRPALPIVVCYTSRDQLDTVCSAVSNLPFISLASLVPDGFHIPIETYLRRMATCLAADETAINVVVGGEVITLKNIEESSSLVIAEIP</sequence>
<name>A0A8X7ZIK8_POPTO</name>
<comment type="caution">
    <text evidence="1">The sequence shown here is derived from an EMBL/GenBank/DDBJ whole genome shotgun (WGS) entry which is preliminary data.</text>
</comment>
<dbReference type="OrthoDB" id="547098at2759"/>
<accession>A0A8X7ZIK8</accession>
<proteinExistence type="predicted"/>
<reference evidence="1" key="1">
    <citation type="journal article" date="2020" name="bioRxiv">
        <title>Hybrid origin of Populus tomentosa Carr. identified through genome sequencing and phylogenomic analysis.</title>
        <authorList>
            <person name="An X."/>
            <person name="Gao K."/>
            <person name="Chen Z."/>
            <person name="Li J."/>
            <person name="Yang X."/>
            <person name="Yang X."/>
            <person name="Zhou J."/>
            <person name="Guo T."/>
            <person name="Zhao T."/>
            <person name="Huang S."/>
            <person name="Miao D."/>
            <person name="Khan W.U."/>
            <person name="Rao P."/>
            <person name="Ye M."/>
            <person name="Lei B."/>
            <person name="Liao W."/>
            <person name="Wang J."/>
            <person name="Ji L."/>
            <person name="Li Y."/>
            <person name="Guo B."/>
            <person name="Mustafa N.S."/>
            <person name="Li S."/>
            <person name="Yun Q."/>
            <person name="Keller S.R."/>
            <person name="Mao J."/>
            <person name="Zhang R."/>
            <person name="Strauss S.H."/>
        </authorList>
    </citation>
    <scope>NUCLEOTIDE SEQUENCE</scope>
    <source>
        <strain evidence="1">GM15</strain>
        <tissue evidence="1">Leaf</tissue>
    </source>
</reference>
<dbReference type="Proteomes" id="UP000886885">
    <property type="component" value="Chromosome 7D"/>
</dbReference>
<organism evidence="1 2">
    <name type="scientific">Populus tomentosa</name>
    <name type="common">Chinese white poplar</name>
    <dbReference type="NCBI Taxonomy" id="118781"/>
    <lineage>
        <taxon>Eukaryota</taxon>
        <taxon>Viridiplantae</taxon>
        <taxon>Streptophyta</taxon>
        <taxon>Embryophyta</taxon>
        <taxon>Tracheophyta</taxon>
        <taxon>Spermatophyta</taxon>
        <taxon>Magnoliopsida</taxon>
        <taxon>eudicotyledons</taxon>
        <taxon>Gunneridae</taxon>
        <taxon>Pentapetalae</taxon>
        <taxon>rosids</taxon>
        <taxon>fabids</taxon>
        <taxon>Malpighiales</taxon>
        <taxon>Salicaceae</taxon>
        <taxon>Saliceae</taxon>
        <taxon>Populus</taxon>
    </lineage>
</organism>
<protein>
    <submittedName>
        <fullName evidence="1">Uncharacterized protein</fullName>
    </submittedName>
</protein>
<evidence type="ECO:0000313" key="2">
    <source>
        <dbReference type="Proteomes" id="UP000886885"/>
    </source>
</evidence>
<keyword evidence="2" id="KW-1185">Reference proteome</keyword>
<evidence type="ECO:0000313" key="1">
    <source>
        <dbReference type="EMBL" id="KAG6766968.1"/>
    </source>
</evidence>
<gene>
    <name evidence="1" type="ORF">POTOM_028147</name>
</gene>
<dbReference type="EMBL" id="JAAWWB010000014">
    <property type="protein sequence ID" value="KAG6766968.1"/>
    <property type="molecule type" value="Genomic_DNA"/>
</dbReference>